<comment type="caution">
    <text evidence="1">The sequence shown here is derived from an EMBL/GenBank/DDBJ whole genome shotgun (WGS) entry which is preliminary data.</text>
</comment>
<protein>
    <submittedName>
        <fullName evidence="1">Uncharacterized protein</fullName>
    </submittedName>
</protein>
<dbReference type="EMBL" id="MSKL01000012">
    <property type="protein sequence ID" value="OLO49704.1"/>
    <property type="molecule type" value="Genomic_DNA"/>
</dbReference>
<dbReference type="RefSeq" id="WP_075417888.1">
    <property type="nucleotide sequence ID" value="NZ_MSKL01000012.1"/>
</dbReference>
<dbReference type="GO" id="GO:0005975">
    <property type="term" value="P:carbohydrate metabolic process"/>
    <property type="evidence" value="ECO:0007669"/>
    <property type="project" value="UniProtKB-ARBA"/>
</dbReference>
<name>A0A1Q8VNM9_9ACTO</name>
<dbReference type="Proteomes" id="UP000186394">
    <property type="component" value="Unassembled WGS sequence"/>
</dbReference>
<proteinExistence type="predicted"/>
<dbReference type="Gene3D" id="2.60.40.10">
    <property type="entry name" value="Immunoglobulins"/>
    <property type="match status" value="1"/>
</dbReference>
<reference evidence="1 2" key="1">
    <citation type="submission" date="2016-12" db="EMBL/GenBank/DDBJ databases">
        <title>Genomic comparison of strains in the 'Actinomyces naeslundii' group.</title>
        <authorList>
            <person name="Mughal S.R."/>
            <person name="Do T."/>
            <person name="Gilbert S.C."/>
            <person name="Witherden E.A."/>
            <person name="Didelot X."/>
            <person name="Beighton D."/>
        </authorList>
    </citation>
    <scope>NUCLEOTIDE SEQUENCE [LARGE SCALE GENOMIC DNA]</scope>
    <source>
        <strain evidence="1 2">P6N</strain>
    </source>
</reference>
<dbReference type="AlphaFoldDB" id="A0A1Q8VNM9"/>
<accession>A0A1Q8VNM9</accession>
<dbReference type="InterPro" id="IPR013783">
    <property type="entry name" value="Ig-like_fold"/>
</dbReference>
<sequence>MGGLTRCLRPSGAGRGGCGWLCLGADNRARLTEPISKAQLHHILGKAGRGKPACGVPHPTGSFTLTRDGDQLALDASASTDTDGAIAGIDWYVQHADGTEENLTGTRATTTVPTDKQAVVTAVPTDKQAVVTAVPTDNQDKETFTTQTSPTIS</sequence>
<evidence type="ECO:0000313" key="2">
    <source>
        <dbReference type="Proteomes" id="UP000186394"/>
    </source>
</evidence>
<organism evidence="1 2">
    <name type="scientific">Actinomyces oris</name>
    <dbReference type="NCBI Taxonomy" id="544580"/>
    <lineage>
        <taxon>Bacteria</taxon>
        <taxon>Bacillati</taxon>
        <taxon>Actinomycetota</taxon>
        <taxon>Actinomycetes</taxon>
        <taxon>Actinomycetales</taxon>
        <taxon>Actinomycetaceae</taxon>
        <taxon>Actinomyces</taxon>
    </lineage>
</organism>
<evidence type="ECO:0000313" key="1">
    <source>
        <dbReference type="EMBL" id="OLO49704.1"/>
    </source>
</evidence>
<gene>
    <name evidence="1" type="ORF">BKH28_05695</name>
</gene>